<keyword evidence="5" id="KW-0539">Nucleus</keyword>
<feature type="compositionally biased region" description="Basic residues" evidence="6">
    <location>
        <begin position="1"/>
        <end position="14"/>
    </location>
</feature>
<dbReference type="InterPro" id="IPR008906">
    <property type="entry name" value="HATC_C_dom"/>
</dbReference>
<dbReference type="EMBL" id="JANKHO010000685">
    <property type="protein sequence ID" value="KAJ3507193.1"/>
    <property type="molecule type" value="Genomic_DNA"/>
</dbReference>
<name>A0A9W8JZ83_9AGAR</name>
<dbReference type="InterPro" id="IPR012337">
    <property type="entry name" value="RNaseH-like_sf"/>
</dbReference>
<feature type="region of interest" description="Disordered" evidence="6">
    <location>
        <begin position="1"/>
        <end position="49"/>
    </location>
</feature>
<dbReference type="PANTHER" id="PTHR46481">
    <property type="entry name" value="ZINC FINGER BED DOMAIN-CONTAINING PROTEIN 4"/>
    <property type="match status" value="1"/>
</dbReference>
<evidence type="ECO:0000256" key="3">
    <source>
        <dbReference type="ARBA" id="ARBA00022771"/>
    </source>
</evidence>
<comment type="caution">
    <text evidence="8">The sequence shown here is derived from an EMBL/GenBank/DDBJ whole genome shotgun (WGS) entry which is preliminary data.</text>
</comment>
<feature type="region of interest" description="Disordered" evidence="6">
    <location>
        <begin position="817"/>
        <end position="840"/>
    </location>
</feature>
<comment type="subcellular location">
    <subcellularLocation>
        <location evidence="1">Nucleus</location>
    </subcellularLocation>
</comment>
<keyword evidence="4" id="KW-0862">Zinc</keyword>
<evidence type="ECO:0000256" key="4">
    <source>
        <dbReference type="ARBA" id="ARBA00022833"/>
    </source>
</evidence>
<keyword evidence="2" id="KW-0479">Metal-binding</keyword>
<evidence type="ECO:0000256" key="5">
    <source>
        <dbReference type="ARBA" id="ARBA00023242"/>
    </source>
</evidence>
<evidence type="ECO:0000313" key="8">
    <source>
        <dbReference type="EMBL" id="KAJ3507193.1"/>
    </source>
</evidence>
<protein>
    <recommendedName>
        <fullName evidence="7">HAT C-terminal dimerisation domain-containing protein</fullName>
    </recommendedName>
</protein>
<reference evidence="8" key="1">
    <citation type="submission" date="2022-07" db="EMBL/GenBank/DDBJ databases">
        <title>Genome Sequence of Agrocybe chaxingu.</title>
        <authorList>
            <person name="Buettner E."/>
        </authorList>
    </citation>
    <scope>NUCLEOTIDE SEQUENCE</scope>
    <source>
        <strain evidence="8">MP-N11</strain>
    </source>
</reference>
<keyword evidence="3" id="KW-0863">Zinc-finger</keyword>
<dbReference type="OrthoDB" id="3251057at2759"/>
<evidence type="ECO:0000256" key="6">
    <source>
        <dbReference type="SAM" id="MobiDB-lite"/>
    </source>
</evidence>
<evidence type="ECO:0000256" key="2">
    <source>
        <dbReference type="ARBA" id="ARBA00022723"/>
    </source>
</evidence>
<feature type="domain" description="HAT C-terminal dimerisation" evidence="7">
    <location>
        <begin position="718"/>
        <end position="796"/>
    </location>
</feature>
<gene>
    <name evidence="8" type="ORF">NLJ89_g6447</name>
</gene>
<feature type="compositionally biased region" description="Acidic residues" evidence="6">
    <location>
        <begin position="830"/>
        <end position="840"/>
    </location>
</feature>
<dbReference type="AlphaFoldDB" id="A0A9W8JZ83"/>
<feature type="compositionally biased region" description="Polar residues" evidence="6">
    <location>
        <begin position="81"/>
        <end position="92"/>
    </location>
</feature>
<dbReference type="GO" id="GO:0046983">
    <property type="term" value="F:protein dimerization activity"/>
    <property type="evidence" value="ECO:0007669"/>
    <property type="project" value="InterPro"/>
</dbReference>
<dbReference type="GO" id="GO:0005634">
    <property type="term" value="C:nucleus"/>
    <property type="evidence" value="ECO:0007669"/>
    <property type="project" value="UniProtKB-SubCell"/>
</dbReference>
<dbReference type="InterPro" id="IPR052035">
    <property type="entry name" value="ZnF_BED_domain_contain"/>
</dbReference>
<keyword evidence="9" id="KW-1185">Reference proteome</keyword>
<evidence type="ECO:0000313" key="9">
    <source>
        <dbReference type="Proteomes" id="UP001148786"/>
    </source>
</evidence>
<feature type="region of interest" description="Disordered" evidence="6">
    <location>
        <begin position="80"/>
        <end position="99"/>
    </location>
</feature>
<evidence type="ECO:0000256" key="1">
    <source>
        <dbReference type="ARBA" id="ARBA00004123"/>
    </source>
</evidence>
<accession>A0A9W8JZ83</accession>
<proteinExistence type="predicted"/>
<dbReference type="Pfam" id="PF05699">
    <property type="entry name" value="Dimer_Tnp_hAT"/>
    <property type="match status" value="1"/>
</dbReference>
<dbReference type="SUPFAM" id="SSF53098">
    <property type="entry name" value="Ribonuclease H-like"/>
    <property type="match status" value="1"/>
</dbReference>
<organism evidence="8 9">
    <name type="scientific">Agrocybe chaxingu</name>
    <dbReference type="NCBI Taxonomy" id="84603"/>
    <lineage>
        <taxon>Eukaryota</taxon>
        <taxon>Fungi</taxon>
        <taxon>Dikarya</taxon>
        <taxon>Basidiomycota</taxon>
        <taxon>Agaricomycotina</taxon>
        <taxon>Agaricomycetes</taxon>
        <taxon>Agaricomycetidae</taxon>
        <taxon>Agaricales</taxon>
        <taxon>Agaricineae</taxon>
        <taxon>Strophariaceae</taxon>
        <taxon>Agrocybe</taxon>
    </lineage>
</organism>
<dbReference type="Proteomes" id="UP001148786">
    <property type="component" value="Unassembled WGS sequence"/>
</dbReference>
<feature type="compositionally biased region" description="Low complexity" evidence="6">
    <location>
        <begin position="15"/>
        <end position="31"/>
    </location>
</feature>
<dbReference type="PANTHER" id="PTHR46481:SF10">
    <property type="entry name" value="ZINC FINGER BED DOMAIN-CONTAINING PROTEIN 39"/>
    <property type="match status" value="1"/>
</dbReference>
<sequence length="840" mass="93353">MSGRPRKPSKRARRAAGLPSSSESSASGSSSDESRPPTPQPSTSSTPAAHVMATVPVISRNSSSASLSLSTHATPLDAAANLSTTSNPTAPASNVVDAKNRRAHFEQRYKTSTLSDQQVLDKQLATWTSSVYEHFQMPPKIVREGDNVKYIFVCRAHPSIEISRARHDEATSNLNRHAQRCAPANNAQTKAMAAFTQGSSYTPEKHRLKLALWVTRKNRPFSIVEDEDLLDIFHDLNAACVTPGRRTITRDIKEIHVIGRGQLGELLRRYPGKIHVAADGWCSPNVIAFIGLTAHWIIDGRMASTILDFIKATKAHTGEYLAARIAESIRGYGLQDKILGFVADNASNNDTLVTELSRLLPSFGGKRVRVRCFAHILNLVVKAVLSQFSRKMIEEDNSLTEQLDMLEEELNNGTGFGDEEPELESDDDEVADDVVQSDNAAIRDAIDEVSLSGRLTPLSSDDANVARVSIAKLRTLANKIVNSPTIREDLAQCCKQVNIEAKLMVRDVATRWNSTAALVKRAIDLEPALQVLVVMSEHNKPRGVRLSRFRLGEDEWKILKQLSPLLNIFTYATELISNSKIPLIHQVIPVFDTVTAALDESIDNEANELAVRHAALRGMLILNKYYALTDDAVVYRIAMILHHRHKTTYFIKAGWLESWIETAKDLARKEWVENYKPRRVDTLPSTNEGQRVRDRDLDAAKKFFASKMQDEALSEVDEFEDWLSTGVVKTHMEPIPFWEGMHAAGNPLARMALDYLSIPATSTDVERSFSKGGLTVSRFRHSLSDESTRAATLVGAWADLDGVLPHDKILQIFKDKKKRPKKKARVEGPSQDDSEVIILE</sequence>
<evidence type="ECO:0000259" key="7">
    <source>
        <dbReference type="Pfam" id="PF05699"/>
    </source>
</evidence>
<dbReference type="GO" id="GO:0008270">
    <property type="term" value="F:zinc ion binding"/>
    <property type="evidence" value="ECO:0007669"/>
    <property type="project" value="UniProtKB-KW"/>
</dbReference>